<evidence type="ECO:0000256" key="2">
    <source>
        <dbReference type="PIRSR" id="PIRSR011396-2"/>
    </source>
</evidence>
<organism evidence="3 4">
    <name type="scientific">Qipengyuania gaetbuli</name>
    <dbReference type="NCBI Taxonomy" id="266952"/>
    <lineage>
        <taxon>Bacteria</taxon>
        <taxon>Pseudomonadati</taxon>
        <taxon>Pseudomonadota</taxon>
        <taxon>Alphaproteobacteria</taxon>
        <taxon>Sphingomonadales</taxon>
        <taxon>Erythrobacteraceae</taxon>
        <taxon>Qipengyuania</taxon>
    </lineage>
</organism>
<dbReference type="Gene3D" id="3.50.50.60">
    <property type="entry name" value="FAD/NAD(P)-binding domain"/>
    <property type="match status" value="1"/>
</dbReference>
<dbReference type="EMBL" id="WTYF01000003">
    <property type="protein sequence ID" value="MXO49791.1"/>
    <property type="molecule type" value="Genomic_DNA"/>
</dbReference>
<evidence type="ECO:0000256" key="1">
    <source>
        <dbReference type="PIRSR" id="PIRSR011396-1"/>
    </source>
</evidence>
<comment type="caution">
    <text evidence="3">The sequence shown here is derived from an EMBL/GenBank/DDBJ whole genome shotgun (WGS) entry which is preliminary data.</text>
</comment>
<dbReference type="PANTHER" id="PTHR43747:SF4">
    <property type="entry name" value="FLAVIN-DEPENDENT TRYPTOPHAN HALOGENASE"/>
    <property type="match status" value="1"/>
</dbReference>
<feature type="binding site" evidence="2">
    <location>
        <position position="77"/>
    </location>
    <ligand>
        <name>7-chloro-L-tryptophan</name>
        <dbReference type="ChEBI" id="CHEBI:58713"/>
    </ligand>
</feature>
<dbReference type="InterPro" id="IPR050816">
    <property type="entry name" value="Flavin-dep_Halogenase_NPB"/>
</dbReference>
<dbReference type="GO" id="GO:0004497">
    <property type="term" value="F:monooxygenase activity"/>
    <property type="evidence" value="ECO:0007669"/>
    <property type="project" value="InterPro"/>
</dbReference>
<feature type="binding site" evidence="2">
    <location>
        <position position="347"/>
    </location>
    <ligand>
        <name>L-tryptophan</name>
        <dbReference type="ChEBI" id="CHEBI:57912"/>
    </ligand>
</feature>
<accession>A0A844XV70</accession>
<dbReference type="PIRSF" id="PIRSF011396">
    <property type="entry name" value="Trp_halogenase"/>
    <property type="match status" value="1"/>
</dbReference>
<sequence length="515" mass="56182">MARQMQNVVIAGGGTAGWLSAAYLAARRPDLSITLVEAPDIPTIGVGEGTWPTMRDTLRIIGIPEAEFLRECDASFKQGSRFDGWRTGKDNDSYLHPFTAPAPGDMRAVLSAWQQNAPGVAFASAVTPQADACNRNLAPRQRSMPDYAGALNYGYHLDAGKFARLLERHATARLGVTHVADHISDVEVGDDGLVDALVLREGGRLEGDFFLDCTGMAAVIADGHLQGGWVDRSDVSFNDRALAVQVPTLPDAAIASQTIGTAHEAGWLWDIALPTRRGIGCVYSSRFCDDVQAEATLRAYIAANVAGADLDSLAPRKLSFRTGHRERFWQGNCLAVGLSAGFIEPLEASAIVLIELSLKALAENFPASRSSLPAHAARFNTLFRYRWDRIVDFLKLHYVLSERAEPFWLAQRALETVPASLAEQLVLWRDQPPSQWDFPQIDEIFSAYSQHYVLYGMGFPAPETAPVADLELAQRRLAEVRERARGLAAALPTNRVYLDAVNTTAAPDAREGEIA</sequence>
<keyword evidence="2" id="KW-0547">Nucleotide-binding</keyword>
<dbReference type="InterPro" id="IPR036188">
    <property type="entry name" value="FAD/NAD-bd_sf"/>
</dbReference>
<dbReference type="Proteomes" id="UP000444185">
    <property type="component" value="Unassembled WGS sequence"/>
</dbReference>
<dbReference type="InterPro" id="IPR033856">
    <property type="entry name" value="Trp_halogen"/>
</dbReference>
<dbReference type="GO" id="GO:0000166">
    <property type="term" value="F:nucleotide binding"/>
    <property type="evidence" value="ECO:0007669"/>
    <property type="project" value="UniProtKB-KW"/>
</dbReference>
<protein>
    <submittedName>
        <fullName evidence="3">Tryptophan halogenase</fullName>
    </submittedName>
</protein>
<keyword evidence="4" id="KW-1185">Reference proteome</keyword>
<reference evidence="3 4" key="1">
    <citation type="submission" date="2019-12" db="EMBL/GenBank/DDBJ databases">
        <title>Genomic-based taxomic classification of the family Erythrobacteraceae.</title>
        <authorList>
            <person name="Xu L."/>
        </authorList>
    </citation>
    <scope>NUCLEOTIDE SEQUENCE [LARGE SCALE GENOMIC DNA]</scope>
    <source>
        <strain evidence="3 4">DSM 16225</strain>
    </source>
</reference>
<dbReference type="AlphaFoldDB" id="A0A844XV70"/>
<keyword evidence="2" id="KW-0274">FAD</keyword>
<keyword evidence="2" id="KW-0285">Flavoprotein</keyword>
<dbReference type="Pfam" id="PF04820">
    <property type="entry name" value="Trp_halogenase"/>
    <property type="match status" value="1"/>
</dbReference>
<dbReference type="RefSeq" id="WP_160606133.1">
    <property type="nucleotide sequence ID" value="NZ_WTYF01000003.1"/>
</dbReference>
<feature type="binding site" evidence="2">
    <location>
        <position position="338"/>
    </location>
    <ligand>
        <name>FAD</name>
        <dbReference type="ChEBI" id="CHEBI:57692"/>
    </ligand>
</feature>
<feature type="active site" evidence="1">
    <location>
        <position position="77"/>
    </location>
</feature>
<name>A0A844XV70_9SPHN</name>
<feature type="binding site" evidence="2">
    <location>
        <begin position="13"/>
        <end position="16"/>
    </location>
    <ligand>
        <name>FAD</name>
        <dbReference type="ChEBI" id="CHEBI:57692"/>
    </ligand>
</feature>
<dbReference type="InterPro" id="IPR006905">
    <property type="entry name" value="Flavin_halogenase"/>
</dbReference>
<gene>
    <name evidence="3" type="ORF">GRI42_00565</name>
</gene>
<feature type="binding site" evidence="2">
    <location>
        <position position="351"/>
    </location>
    <ligand>
        <name>FAD</name>
        <dbReference type="ChEBI" id="CHEBI:57692"/>
    </ligand>
</feature>
<dbReference type="PANTHER" id="PTHR43747">
    <property type="entry name" value="FAD-BINDING PROTEIN"/>
    <property type="match status" value="1"/>
</dbReference>
<evidence type="ECO:0000313" key="3">
    <source>
        <dbReference type="EMBL" id="MXO49791.1"/>
    </source>
</evidence>
<dbReference type="OrthoDB" id="7178350at2"/>
<dbReference type="SUPFAM" id="SSF51905">
    <property type="entry name" value="FAD/NAD(P)-binding domain"/>
    <property type="match status" value="1"/>
</dbReference>
<proteinExistence type="predicted"/>
<evidence type="ECO:0000313" key="4">
    <source>
        <dbReference type="Proteomes" id="UP000444185"/>
    </source>
</evidence>